<accession>A0ABT9MG24</accession>
<comment type="caution">
    <text evidence="1">The sequence shown here is derived from an EMBL/GenBank/DDBJ whole genome shotgun (WGS) entry which is preliminary data.</text>
</comment>
<sequence length="35" mass="3819">MSTIRCLRFTSTNDGYTPTVYCSLIAPPLSSRLPG</sequence>
<evidence type="ECO:0000313" key="2">
    <source>
        <dbReference type="Proteomes" id="UP001232163"/>
    </source>
</evidence>
<keyword evidence="2" id="KW-1185">Reference proteome</keyword>
<dbReference type="Proteomes" id="UP001232163">
    <property type="component" value="Unassembled WGS sequence"/>
</dbReference>
<name>A0ABT9MG24_9DEIO</name>
<evidence type="ECO:0000313" key="1">
    <source>
        <dbReference type="EMBL" id="MDP9765533.1"/>
    </source>
</evidence>
<organism evidence="1 2">
    <name type="scientific">Deinococcus enclensis</name>
    <dbReference type="NCBI Taxonomy" id="1049582"/>
    <lineage>
        <taxon>Bacteria</taxon>
        <taxon>Thermotogati</taxon>
        <taxon>Deinococcota</taxon>
        <taxon>Deinococci</taxon>
        <taxon>Deinococcales</taxon>
        <taxon>Deinococcaceae</taxon>
        <taxon>Deinococcus</taxon>
    </lineage>
</organism>
<protein>
    <submittedName>
        <fullName evidence="1">Uncharacterized protein</fullName>
    </submittedName>
</protein>
<proteinExistence type="predicted"/>
<reference evidence="1 2" key="1">
    <citation type="submission" date="2023-07" db="EMBL/GenBank/DDBJ databases">
        <title>Genomic Encyclopedia of Type Strains, Phase IV (KMG-IV): sequencing the most valuable type-strain genomes for metagenomic binning, comparative biology and taxonomic classification.</title>
        <authorList>
            <person name="Goeker M."/>
        </authorList>
    </citation>
    <scope>NUCLEOTIDE SEQUENCE [LARGE SCALE GENOMIC DNA]</scope>
    <source>
        <strain evidence="1 2">NIO-1023</strain>
    </source>
</reference>
<gene>
    <name evidence="1" type="ORF">QO006_002984</name>
</gene>
<dbReference type="EMBL" id="JAURUR010000012">
    <property type="protein sequence ID" value="MDP9765533.1"/>
    <property type="molecule type" value="Genomic_DNA"/>
</dbReference>